<dbReference type="Pfam" id="PF13391">
    <property type="entry name" value="HNH_2"/>
    <property type="match status" value="1"/>
</dbReference>
<dbReference type="Proteomes" id="UP000187134">
    <property type="component" value="Unassembled WGS sequence"/>
</dbReference>
<organism evidence="2 3">
    <name type="scientific">Paenibacillus amylolyticus</name>
    <dbReference type="NCBI Taxonomy" id="1451"/>
    <lineage>
        <taxon>Bacteria</taxon>
        <taxon>Bacillati</taxon>
        <taxon>Bacillota</taxon>
        <taxon>Bacilli</taxon>
        <taxon>Bacillales</taxon>
        <taxon>Paenibacillaceae</taxon>
        <taxon>Paenibacillus</taxon>
    </lineage>
</organism>
<dbReference type="InterPro" id="IPR003615">
    <property type="entry name" value="HNH_nuc"/>
</dbReference>
<comment type="caution">
    <text evidence="2">The sequence shown here is derived from an EMBL/GenBank/DDBJ whole genome shotgun (WGS) entry which is preliminary data.</text>
</comment>
<gene>
    <name evidence="2" type="ORF">BK131_03350</name>
</gene>
<evidence type="ECO:0000313" key="3">
    <source>
        <dbReference type="Proteomes" id="UP000187134"/>
    </source>
</evidence>
<dbReference type="RefSeq" id="WP_076330425.1">
    <property type="nucleotide sequence ID" value="NZ_MRTJ01000001.1"/>
</dbReference>
<dbReference type="SMART" id="SM00507">
    <property type="entry name" value="HNHc"/>
    <property type="match status" value="1"/>
</dbReference>
<feature type="domain" description="HNH nuclease" evidence="1">
    <location>
        <begin position="186"/>
        <end position="238"/>
    </location>
</feature>
<proteinExistence type="predicted"/>
<accession>A0A1R1C4L1</accession>
<dbReference type="AlphaFoldDB" id="A0A1R1C4L1"/>
<dbReference type="Gene3D" id="1.10.30.50">
    <property type="match status" value="1"/>
</dbReference>
<evidence type="ECO:0000259" key="1">
    <source>
        <dbReference type="SMART" id="SM00507"/>
    </source>
</evidence>
<name>A0A1R1C4L1_PAEAM</name>
<reference evidence="2 3" key="1">
    <citation type="submission" date="2016-11" db="EMBL/GenBank/DDBJ databases">
        <title>Paenibacillus species isolates.</title>
        <authorList>
            <person name="Beno S.M."/>
        </authorList>
    </citation>
    <scope>NUCLEOTIDE SEQUENCE [LARGE SCALE GENOMIC DNA]</scope>
    <source>
        <strain evidence="2 3">FSL H8-0246</strain>
    </source>
</reference>
<dbReference type="CDD" id="cd00085">
    <property type="entry name" value="HNHc"/>
    <property type="match status" value="1"/>
</dbReference>
<dbReference type="EMBL" id="MRTJ01000001">
    <property type="protein sequence ID" value="OMF17024.1"/>
    <property type="molecule type" value="Genomic_DNA"/>
</dbReference>
<protein>
    <recommendedName>
        <fullName evidence="1">HNH nuclease domain-containing protein</fullName>
    </recommendedName>
</protein>
<sequence>MTESISIESARRDSMWNRLVNEYDPNNVEPGILNQSRIFLGQAGIYRDASTTQSYTEDKAGIAVSILHTGRHYADEISENELIYHYPVTNRIGSTDSNEIQSVKNVAVFNLPIFVISELKNMRKVQMGKVVSWDDLAKTFLIELNPLDFLTQPNEIDLLDDIPFKPTGPDAPSRTITVSSRTGQPKFKFNVVKRYGPCCAVCSMQALPLLQAAHIIPKKMNGTDDPRNGLVLCGNHHLAYDAGLFSIDPSTTKIHISNKTNMQSIQITRSDLTHLPKLPHYEALKRHWKQWRTAEKERK</sequence>
<evidence type="ECO:0000313" key="2">
    <source>
        <dbReference type="EMBL" id="OMF17024.1"/>
    </source>
</evidence>